<keyword evidence="5" id="KW-1185">Reference proteome</keyword>
<dbReference type="Pfam" id="PF08402">
    <property type="entry name" value="TOBE_2"/>
    <property type="match status" value="1"/>
</dbReference>
<keyword evidence="4" id="KW-0067">ATP-binding</keyword>
<feature type="region of interest" description="Disordered" evidence="2">
    <location>
        <begin position="1"/>
        <end position="23"/>
    </location>
</feature>
<dbReference type="Proteomes" id="UP000011513">
    <property type="component" value="Unassembled WGS sequence"/>
</dbReference>
<accession>M0D2V7</accession>
<evidence type="ECO:0000259" key="3">
    <source>
        <dbReference type="Pfam" id="PF08402"/>
    </source>
</evidence>
<evidence type="ECO:0000256" key="1">
    <source>
        <dbReference type="ARBA" id="ARBA00004202"/>
    </source>
</evidence>
<proteinExistence type="predicted"/>
<keyword evidence="4" id="KW-0547">Nucleotide-binding</keyword>
<organism evidence="4 5">
    <name type="scientific">Halogeometricum pallidum JCM 14848</name>
    <dbReference type="NCBI Taxonomy" id="1227487"/>
    <lineage>
        <taxon>Archaea</taxon>
        <taxon>Methanobacteriati</taxon>
        <taxon>Methanobacteriota</taxon>
        <taxon>Stenosarchaea group</taxon>
        <taxon>Halobacteria</taxon>
        <taxon>Halobacteriales</taxon>
        <taxon>Haloferacaceae</taxon>
        <taxon>Halogeometricum</taxon>
    </lineage>
</organism>
<dbReference type="InParanoid" id="M0D2V7"/>
<dbReference type="AlphaFoldDB" id="M0D2V7"/>
<name>M0D2V7_HALPD</name>
<comment type="caution">
    <text evidence="4">The sequence shown here is derived from an EMBL/GenBank/DDBJ whole genome shotgun (WGS) entry which is preliminary data.</text>
</comment>
<feature type="compositionally biased region" description="Basic and acidic residues" evidence="2">
    <location>
        <begin position="10"/>
        <end position="23"/>
    </location>
</feature>
<dbReference type="RefSeq" id="WP_008388278.1">
    <property type="nucleotide sequence ID" value="NZ_AOIV01000037.1"/>
</dbReference>
<sequence length="78" mass="8312">MGDDAVLGVRPEDVGVRPRGRAGDDPVHELEMVVTVVEPMGNENVVHLSFPDDRSTDALVAVTKGRSVVDEEDTVAVS</sequence>
<dbReference type="GO" id="GO:0005524">
    <property type="term" value="F:ATP binding"/>
    <property type="evidence" value="ECO:0007669"/>
    <property type="project" value="UniProtKB-KW"/>
</dbReference>
<protein>
    <submittedName>
        <fullName evidence="4">Sugar ABC transporter ATP-binding protein</fullName>
    </submittedName>
</protein>
<reference evidence="4 5" key="1">
    <citation type="journal article" date="2014" name="PLoS Genet.">
        <title>Phylogenetically driven sequencing of extremely halophilic archaea reveals strategies for static and dynamic osmo-response.</title>
        <authorList>
            <person name="Becker E.A."/>
            <person name="Seitzer P.M."/>
            <person name="Tritt A."/>
            <person name="Larsen D."/>
            <person name="Krusor M."/>
            <person name="Yao A.I."/>
            <person name="Wu D."/>
            <person name="Madern D."/>
            <person name="Eisen J.A."/>
            <person name="Darling A.E."/>
            <person name="Facciotti M.T."/>
        </authorList>
    </citation>
    <scope>NUCLEOTIDE SEQUENCE [LARGE SCALE GENOMIC DNA]</scope>
    <source>
        <strain evidence="4 5">JCM 14848</strain>
    </source>
</reference>
<feature type="domain" description="Transport-associated OB type 2" evidence="3">
    <location>
        <begin position="7"/>
        <end position="78"/>
    </location>
</feature>
<dbReference type="GO" id="GO:0022857">
    <property type="term" value="F:transmembrane transporter activity"/>
    <property type="evidence" value="ECO:0007669"/>
    <property type="project" value="InterPro"/>
</dbReference>
<dbReference type="EMBL" id="AOIV01000037">
    <property type="protein sequence ID" value="ELZ28479.1"/>
    <property type="molecule type" value="Genomic_DNA"/>
</dbReference>
<dbReference type="InterPro" id="IPR008995">
    <property type="entry name" value="Mo/tungstate-bd_C_term_dom"/>
</dbReference>
<evidence type="ECO:0000313" key="4">
    <source>
        <dbReference type="EMBL" id="ELZ28479.1"/>
    </source>
</evidence>
<dbReference type="InterPro" id="IPR013611">
    <property type="entry name" value="Transp-assoc_OB_typ2"/>
</dbReference>
<dbReference type="Gene3D" id="2.40.50.140">
    <property type="entry name" value="Nucleic acid-binding proteins"/>
    <property type="match status" value="1"/>
</dbReference>
<dbReference type="SUPFAM" id="SSF50331">
    <property type="entry name" value="MOP-like"/>
    <property type="match status" value="1"/>
</dbReference>
<gene>
    <name evidence="4" type="ORF">C474_15264</name>
</gene>
<evidence type="ECO:0000256" key="2">
    <source>
        <dbReference type="SAM" id="MobiDB-lite"/>
    </source>
</evidence>
<evidence type="ECO:0000313" key="5">
    <source>
        <dbReference type="Proteomes" id="UP000011513"/>
    </source>
</evidence>
<comment type="subcellular location">
    <subcellularLocation>
        <location evidence="1">Cell membrane</location>
        <topology evidence="1">Peripheral membrane protein</topology>
    </subcellularLocation>
</comment>
<dbReference type="InterPro" id="IPR012340">
    <property type="entry name" value="NA-bd_OB-fold"/>
</dbReference>
<dbReference type="GO" id="GO:0043190">
    <property type="term" value="C:ATP-binding cassette (ABC) transporter complex"/>
    <property type="evidence" value="ECO:0007669"/>
    <property type="project" value="InterPro"/>
</dbReference>